<organism evidence="1 2">
    <name type="scientific">Elysia marginata</name>
    <dbReference type="NCBI Taxonomy" id="1093978"/>
    <lineage>
        <taxon>Eukaryota</taxon>
        <taxon>Metazoa</taxon>
        <taxon>Spiralia</taxon>
        <taxon>Lophotrochozoa</taxon>
        <taxon>Mollusca</taxon>
        <taxon>Gastropoda</taxon>
        <taxon>Heterobranchia</taxon>
        <taxon>Euthyneura</taxon>
        <taxon>Panpulmonata</taxon>
        <taxon>Sacoglossa</taxon>
        <taxon>Placobranchoidea</taxon>
        <taxon>Plakobranchidae</taxon>
        <taxon>Elysia</taxon>
    </lineage>
</organism>
<dbReference type="Proteomes" id="UP000762676">
    <property type="component" value="Unassembled WGS sequence"/>
</dbReference>
<gene>
    <name evidence="1" type="ORF">ElyMa_005100200</name>
</gene>
<keyword evidence="2" id="KW-1185">Reference proteome</keyword>
<evidence type="ECO:0000313" key="1">
    <source>
        <dbReference type="EMBL" id="GFS22084.1"/>
    </source>
</evidence>
<reference evidence="1 2" key="1">
    <citation type="journal article" date="2021" name="Elife">
        <title>Chloroplast acquisition without the gene transfer in kleptoplastic sea slugs, Plakobranchus ocellatus.</title>
        <authorList>
            <person name="Maeda T."/>
            <person name="Takahashi S."/>
            <person name="Yoshida T."/>
            <person name="Shimamura S."/>
            <person name="Takaki Y."/>
            <person name="Nagai Y."/>
            <person name="Toyoda A."/>
            <person name="Suzuki Y."/>
            <person name="Arimoto A."/>
            <person name="Ishii H."/>
            <person name="Satoh N."/>
            <person name="Nishiyama T."/>
            <person name="Hasebe M."/>
            <person name="Maruyama T."/>
            <person name="Minagawa J."/>
            <person name="Obokata J."/>
            <person name="Shigenobu S."/>
        </authorList>
    </citation>
    <scope>NUCLEOTIDE SEQUENCE [LARGE SCALE GENOMIC DNA]</scope>
</reference>
<proteinExistence type="predicted"/>
<dbReference type="EMBL" id="BMAT01010189">
    <property type="protein sequence ID" value="GFS22084.1"/>
    <property type="molecule type" value="Genomic_DNA"/>
</dbReference>
<evidence type="ECO:0000313" key="2">
    <source>
        <dbReference type="Proteomes" id="UP000762676"/>
    </source>
</evidence>
<comment type="caution">
    <text evidence="1">The sequence shown here is derived from an EMBL/GenBank/DDBJ whole genome shotgun (WGS) entry which is preliminary data.</text>
</comment>
<accession>A0AAV4JHC3</accession>
<protein>
    <submittedName>
        <fullName evidence="1">Uncharacterized protein</fullName>
    </submittedName>
</protein>
<name>A0AAV4JHC3_9GAST</name>
<dbReference type="AlphaFoldDB" id="A0AAV4JHC3"/>
<sequence length="114" mass="12976">MDRRTLFQVTLPCSKIYSQSRLNSQHVVGCLYDTQGQTAYTEFLETGSCHSTDMTLFVNTGRGKSSSRHQKQRHPLVERGRNLRYQHDMKVLIQYFSLTASVGTRATSGTVQDE</sequence>